<reference evidence="6" key="3">
    <citation type="submission" date="2024-03" db="EMBL/GenBank/DDBJ databases">
        <title>The Genome Sequence of Enterococcus sp. DIV0242b.</title>
        <authorList>
            <consortium name="The Broad Institute Genomics Platform"/>
            <consortium name="The Broad Institute Microbial Omics Core"/>
            <consortium name="The Broad Institute Genomic Center for Infectious Diseases"/>
            <person name="Earl A."/>
            <person name="Manson A."/>
            <person name="Gilmore M."/>
            <person name="Schwartman J."/>
            <person name="Shea T."/>
            <person name="Abouelleil A."/>
            <person name="Cao P."/>
            <person name="Chapman S."/>
            <person name="Cusick C."/>
            <person name="Young S."/>
            <person name="Neafsey D."/>
            <person name="Nusbaum C."/>
            <person name="Birren B."/>
        </authorList>
    </citation>
    <scope>NUCLEOTIDE SEQUENCE</scope>
    <source>
        <strain evidence="6">9E7_DIV0242</strain>
    </source>
</reference>
<dbReference type="InterPro" id="IPR036390">
    <property type="entry name" value="WH_DNA-bd_sf"/>
</dbReference>
<evidence type="ECO:0000259" key="4">
    <source>
        <dbReference type="PROSITE" id="PS50995"/>
    </source>
</evidence>
<dbReference type="PROSITE" id="PS50995">
    <property type="entry name" value="HTH_MARR_2"/>
    <property type="match status" value="1"/>
</dbReference>
<keyword evidence="3" id="KW-0804">Transcription</keyword>
<dbReference type="AlphaFoldDB" id="A0A242JWR1"/>
<feature type="domain" description="HTH marR-type" evidence="4">
    <location>
        <begin position="1"/>
        <end position="138"/>
    </location>
</feature>
<dbReference type="SUPFAM" id="SSF46785">
    <property type="entry name" value="Winged helix' DNA-binding domain"/>
    <property type="match status" value="1"/>
</dbReference>
<dbReference type="EMBL" id="CP147247">
    <property type="protein sequence ID" value="WYJ91753.1"/>
    <property type="molecule type" value="Genomic_DNA"/>
</dbReference>
<dbReference type="InterPro" id="IPR039422">
    <property type="entry name" value="MarR/SlyA-like"/>
</dbReference>
<keyword evidence="7" id="KW-1185">Reference proteome</keyword>
<dbReference type="GO" id="GO:0006950">
    <property type="term" value="P:response to stress"/>
    <property type="evidence" value="ECO:0007669"/>
    <property type="project" value="TreeGrafter"/>
</dbReference>
<dbReference type="InterPro" id="IPR000835">
    <property type="entry name" value="HTH_MarR-typ"/>
</dbReference>
<evidence type="ECO:0000313" key="5">
    <source>
        <dbReference type="EMBL" id="OTP09754.1"/>
    </source>
</evidence>
<evidence type="ECO:0000256" key="2">
    <source>
        <dbReference type="ARBA" id="ARBA00023125"/>
    </source>
</evidence>
<gene>
    <name evidence="6" type="ORF">A5888_003521</name>
    <name evidence="5" type="ORF">A5888_003950</name>
</gene>
<dbReference type="Proteomes" id="UP000195141">
    <property type="component" value="Chromosome"/>
</dbReference>
<organism evidence="5">
    <name type="scientific">Candidatus Enterococcus clewellii</name>
    <dbReference type="NCBI Taxonomy" id="1834193"/>
    <lineage>
        <taxon>Bacteria</taxon>
        <taxon>Bacillati</taxon>
        <taxon>Bacillota</taxon>
        <taxon>Bacilli</taxon>
        <taxon>Lactobacillales</taxon>
        <taxon>Enterococcaceae</taxon>
        <taxon>Enterococcus</taxon>
    </lineage>
</organism>
<dbReference type="GO" id="GO:0003677">
    <property type="term" value="F:DNA binding"/>
    <property type="evidence" value="ECO:0007669"/>
    <property type="project" value="UniProtKB-KW"/>
</dbReference>
<dbReference type="PANTHER" id="PTHR33164:SF57">
    <property type="entry name" value="MARR-FAMILY TRANSCRIPTIONAL REGULATOR"/>
    <property type="match status" value="1"/>
</dbReference>
<dbReference type="InterPro" id="IPR036388">
    <property type="entry name" value="WH-like_DNA-bd_sf"/>
</dbReference>
<dbReference type="SMART" id="SM00347">
    <property type="entry name" value="HTH_MARR"/>
    <property type="match status" value="1"/>
</dbReference>
<sequence>MSKKERRLADWLALSQLLASVDSCLEEQLKSEAGLALNEFYVLYFLSVEGAKKMRLQQLQEKMPLSQSALSRLIGRMEDKRCGVIKRHICTDDKRGIYISVTDKGLEKVAAAEQVVDKVLREVFEQQPILAGFYKSKG</sequence>
<dbReference type="InterPro" id="IPR055166">
    <property type="entry name" value="Transc_reg_Sar_Rot_HTH"/>
</dbReference>
<evidence type="ECO:0000313" key="6">
    <source>
        <dbReference type="EMBL" id="WYJ91753.1"/>
    </source>
</evidence>
<dbReference type="GO" id="GO:0003700">
    <property type="term" value="F:DNA-binding transcription factor activity"/>
    <property type="evidence" value="ECO:0007669"/>
    <property type="project" value="InterPro"/>
</dbReference>
<evidence type="ECO:0000313" key="7">
    <source>
        <dbReference type="Proteomes" id="UP000195141"/>
    </source>
</evidence>
<reference evidence="6" key="2">
    <citation type="submission" date="2017-05" db="EMBL/GenBank/DDBJ databases">
        <authorList>
            <consortium name="The Broad Institute Genomics Platform"/>
            <consortium name="The Broad Institute Genomic Center for Infectious Diseases"/>
            <person name="Earl A."/>
            <person name="Manson A."/>
            <person name="Schwartman J."/>
            <person name="Gilmore M."/>
            <person name="Abouelleil A."/>
            <person name="Cao P."/>
            <person name="Chapman S."/>
            <person name="Cusick C."/>
            <person name="Shea T."/>
            <person name="Young S."/>
            <person name="Neafsey D."/>
            <person name="Nusbaum C."/>
            <person name="Birren B."/>
        </authorList>
    </citation>
    <scope>NUCLEOTIDE SEQUENCE</scope>
    <source>
        <strain evidence="6">9E7_DIV0242</strain>
    </source>
</reference>
<reference evidence="5" key="1">
    <citation type="submission" date="2017-05" db="EMBL/GenBank/DDBJ databases">
        <title>The Genome Sequence of Enterococcus sp. 9E7_DIV0242.</title>
        <authorList>
            <consortium name="The Broad Institute Genomics Platform"/>
            <consortium name="The Broad Institute Genomic Center for Infectious Diseases"/>
            <person name="Earl A."/>
            <person name="Manson A."/>
            <person name="Schwartman J."/>
            <person name="Gilmore M."/>
            <person name="Abouelleil A."/>
            <person name="Cao P."/>
            <person name="Chapman S."/>
            <person name="Cusick C."/>
            <person name="Shea T."/>
            <person name="Young S."/>
            <person name="Neafsey D."/>
            <person name="Nusbaum C."/>
            <person name="Birren B."/>
        </authorList>
    </citation>
    <scope>NUCLEOTIDE SEQUENCE [LARGE SCALE GENOMIC DNA]</scope>
    <source>
        <strain evidence="5">9E7_DIV0242</strain>
    </source>
</reference>
<dbReference type="PANTHER" id="PTHR33164">
    <property type="entry name" value="TRANSCRIPTIONAL REGULATOR, MARR FAMILY"/>
    <property type="match status" value="1"/>
</dbReference>
<accession>A0A242JWR1</accession>
<keyword evidence="2" id="KW-0238">DNA-binding</keyword>
<proteinExistence type="predicted"/>
<evidence type="ECO:0000256" key="1">
    <source>
        <dbReference type="ARBA" id="ARBA00023015"/>
    </source>
</evidence>
<dbReference type="Gene3D" id="1.10.10.10">
    <property type="entry name" value="Winged helix-like DNA-binding domain superfamily/Winged helix DNA-binding domain"/>
    <property type="match status" value="1"/>
</dbReference>
<dbReference type="RefSeq" id="WP_086350925.1">
    <property type="nucleotide sequence ID" value="NZ_CP147247.1"/>
</dbReference>
<name>A0A242JWR1_9ENTE</name>
<protein>
    <recommendedName>
        <fullName evidence="4">HTH marR-type domain-containing protein</fullName>
    </recommendedName>
</protein>
<dbReference type="OrthoDB" id="5195026at2"/>
<evidence type="ECO:0000256" key="3">
    <source>
        <dbReference type="ARBA" id="ARBA00023163"/>
    </source>
</evidence>
<keyword evidence="1" id="KW-0805">Transcription regulation</keyword>
<dbReference type="Pfam" id="PF22381">
    <property type="entry name" value="Staph_reg_Sar_Rot"/>
    <property type="match status" value="1"/>
</dbReference>
<dbReference type="EMBL" id="NGMM01000009">
    <property type="protein sequence ID" value="OTP09754.1"/>
    <property type="molecule type" value="Genomic_DNA"/>
</dbReference>